<accession>A0A1X6NNM1</accession>
<protein>
    <submittedName>
        <fullName evidence="2">Uncharacterized protein</fullName>
    </submittedName>
</protein>
<proteinExistence type="predicted"/>
<feature type="compositionally biased region" description="Low complexity" evidence="1">
    <location>
        <begin position="23"/>
        <end position="38"/>
    </location>
</feature>
<keyword evidence="3" id="KW-1185">Reference proteome</keyword>
<feature type="region of interest" description="Disordered" evidence="1">
    <location>
        <begin position="196"/>
        <end position="333"/>
    </location>
</feature>
<name>A0A1X6NNM1_PORUM</name>
<evidence type="ECO:0000256" key="1">
    <source>
        <dbReference type="SAM" id="MobiDB-lite"/>
    </source>
</evidence>
<organism evidence="2 3">
    <name type="scientific">Porphyra umbilicalis</name>
    <name type="common">Purple laver</name>
    <name type="synonym">Red alga</name>
    <dbReference type="NCBI Taxonomy" id="2786"/>
    <lineage>
        <taxon>Eukaryota</taxon>
        <taxon>Rhodophyta</taxon>
        <taxon>Bangiophyceae</taxon>
        <taxon>Bangiales</taxon>
        <taxon>Bangiaceae</taxon>
        <taxon>Porphyra</taxon>
    </lineage>
</organism>
<dbReference type="AlphaFoldDB" id="A0A1X6NNM1"/>
<dbReference type="EMBL" id="KV919299">
    <property type="protein sequence ID" value="OSX70175.1"/>
    <property type="molecule type" value="Genomic_DNA"/>
</dbReference>
<feature type="compositionally biased region" description="Low complexity" evidence="1">
    <location>
        <begin position="248"/>
        <end position="262"/>
    </location>
</feature>
<feature type="compositionally biased region" description="Acidic residues" evidence="1">
    <location>
        <begin position="275"/>
        <end position="294"/>
    </location>
</feature>
<sequence>MAVDTPAGSSPPADGVPRTNQDGRAAGGSSSAPARVVGGSSGSGASGSGATEGLVQGKSSSTTFFPLVRVGVVKLWHDTVNERARRHQSRGVSQRLHVAFISAHPVNTNKWVRRLCVDGKPIGKAAVSRLITKAVALFNVTNTIKMHNTGRAADYVEGRVKKRVGEQGKAWRMSYEEANKTLKLVTDTQPLVGGVQCVAQPFGGSPPDDGPAGTPSGSGQHGETGEAEEGADGTNGDGRSDGRGGGASSAAGAGWSASAPGPVDDMLGNPPGVNDLDDELAEDEAGGSEADDADNGGMDDGASGVSDGSGGTAPGPRPANPGGAPRMQASPVSATALNRVSASGRSRRAAVADAAVEAMVPGGGELMRRLAESLSHGVRCFDEKKTTKWMATMESEHTKRVAMLTAAVEKHPENETSREMLNIAMGEPTGSSDPTL</sequence>
<gene>
    <name evidence="2" type="ORF">BU14_0872s0001</name>
</gene>
<evidence type="ECO:0000313" key="3">
    <source>
        <dbReference type="Proteomes" id="UP000218209"/>
    </source>
</evidence>
<dbReference type="Proteomes" id="UP000218209">
    <property type="component" value="Unassembled WGS sequence"/>
</dbReference>
<feature type="region of interest" description="Disordered" evidence="1">
    <location>
        <begin position="410"/>
        <end position="436"/>
    </location>
</feature>
<evidence type="ECO:0000313" key="2">
    <source>
        <dbReference type="EMBL" id="OSX70175.1"/>
    </source>
</evidence>
<feature type="region of interest" description="Disordered" evidence="1">
    <location>
        <begin position="1"/>
        <end position="53"/>
    </location>
</feature>
<reference evidence="2 3" key="1">
    <citation type="submission" date="2017-03" db="EMBL/GenBank/DDBJ databases">
        <title>WGS assembly of Porphyra umbilicalis.</title>
        <authorList>
            <person name="Brawley S.H."/>
            <person name="Blouin N.A."/>
            <person name="Ficko-Blean E."/>
            <person name="Wheeler G.L."/>
            <person name="Lohr M."/>
            <person name="Goodson H.V."/>
            <person name="Jenkins J.W."/>
            <person name="Blaby-Haas C.E."/>
            <person name="Helliwell K.E."/>
            <person name="Chan C."/>
            <person name="Marriage T."/>
            <person name="Bhattacharya D."/>
            <person name="Klein A.S."/>
            <person name="Badis Y."/>
            <person name="Brodie J."/>
            <person name="Cao Y."/>
            <person name="Collen J."/>
            <person name="Dittami S.M."/>
            <person name="Gachon C.M."/>
            <person name="Green B.R."/>
            <person name="Karpowicz S."/>
            <person name="Kim J.W."/>
            <person name="Kudahl U."/>
            <person name="Lin S."/>
            <person name="Michel G."/>
            <person name="Mittag M."/>
            <person name="Olson B.J."/>
            <person name="Pangilinan J."/>
            <person name="Peng Y."/>
            <person name="Qiu H."/>
            <person name="Shu S."/>
            <person name="Singer J.T."/>
            <person name="Smith A.G."/>
            <person name="Sprecher B.N."/>
            <person name="Wagner V."/>
            <person name="Wang W."/>
            <person name="Wang Z.-Y."/>
            <person name="Yan J."/>
            <person name="Yarish C."/>
            <person name="Zoeuner-Riek S."/>
            <person name="Zhuang Y."/>
            <person name="Zou Y."/>
            <person name="Lindquist E.A."/>
            <person name="Grimwood J."/>
            <person name="Barry K."/>
            <person name="Rokhsar D.S."/>
            <person name="Schmutz J."/>
            <person name="Stiller J.W."/>
            <person name="Grossman A.R."/>
            <person name="Prochnik S.E."/>
        </authorList>
    </citation>
    <scope>NUCLEOTIDE SEQUENCE [LARGE SCALE GENOMIC DNA]</scope>
    <source>
        <strain evidence="2">4086291</strain>
    </source>
</reference>